<dbReference type="EMBL" id="JBCEWA010000003">
    <property type="protein sequence ID" value="MEL5987765.1"/>
    <property type="molecule type" value="Genomic_DNA"/>
</dbReference>
<dbReference type="Gene3D" id="1.10.10.60">
    <property type="entry name" value="Homeodomain-like"/>
    <property type="match status" value="1"/>
</dbReference>
<dbReference type="PRINTS" id="PR00455">
    <property type="entry name" value="HTHTETR"/>
</dbReference>
<comment type="caution">
    <text evidence="4">The sequence shown here is derived from an EMBL/GenBank/DDBJ whole genome shotgun (WGS) entry which is preliminary data.</text>
</comment>
<dbReference type="Pfam" id="PF17932">
    <property type="entry name" value="TetR_C_24"/>
    <property type="match status" value="1"/>
</dbReference>
<evidence type="ECO:0000256" key="1">
    <source>
        <dbReference type="ARBA" id="ARBA00023125"/>
    </source>
</evidence>
<dbReference type="InterPro" id="IPR023772">
    <property type="entry name" value="DNA-bd_HTH_TetR-type_CS"/>
</dbReference>
<dbReference type="InterPro" id="IPR050109">
    <property type="entry name" value="HTH-type_TetR-like_transc_reg"/>
</dbReference>
<dbReference type="InterPro" id="IPR041490">
    <property type="entry name" value="KstR2_TetR_C"/>
</dbReference>
<dbReference type="RefSeq" id="WP_325921937.1">
    <property type="nucleotide sequence ID" value="NZ_JAMWHJ010000003.1"/>
</dbReference>
<name>A0ABU9LIE7_9BACL</name>
<dbReference type="PROSITE" id="PS50977">
    <property type="entry name" value="HTH_TETR_2"/>
    <property type="match status" value="1"/>
</dbReference>
<proteinExistence type="predicted"/>
<evidence type="ECO:0000256" key="2">
    <source>
        <dbReference type="PROSITE-ProRule" id="PRU00335"/>
    </source>
</evidence>
<dbReference type="InterPro" id="IPR009057">
    <property type="entry name" value="Homeodomain-like_sf"/>
</dbReference>
<dbReference type="InterPro" id="IPR036271">
    <property type="entry name" value="Tet_transcr_reg_TetR-rel_C_sf"/>
</dbReference>
<dbReference type="PANTHER" id="PTHR30328">
    <property type="entry name" value="TRANSCRIPTIONAL REPRESSOR"/>
    <property type="match status" value="1"/>
</dbReference>
<keyword evidence="5" id="KW-1185">Reference proteome</keyword>
<evidence type="ECO:0000313" key="4">
    <source>
        <dbReference type="EMBL" id="MEL5987765.1"/>
    </source>
</evidence>
<sequence length="207" mass="23537">MSVSPKNLGRPKQEDRVIPTKTHILNTAIQLFLQYSYKNTSMDEVALKCNITKATVYYYFKTKAELFTASVESLMTTVRQSSVKILSQHIPFQERLEQLIIVFTRATVDIDIHTFIREASSSLSEDQLKRIQASEDAMHDAIEACFAKEVENGVLPNKSTKFMAHLFLSLLNLSKFTDSNGQGFFNSLEETAHEITTFFWNGVHSSK</sequence>
<evidence type="ECO:0000259" key="3">
    <source>
        <dbReference type="PROSITE" id="PS50977"/>
    </source>
</evidence>
<feature type="DNA-binding region" description="H-T-H motif" evidence="2">
    <location>
        <begin position="41"/>
        <end position="60"/>
    </location>
</feature>
<organism evidence="4 5">
    <name type="scientific">Kurthia gibsonii</name>
    <dbReference type="NCBI Taxonomy" id="33946"/>
    <lineage>
        <taxon>Bacteria</taxon>
        <taxon>Bacillati</taxon>
        <taxon>Bacillota</taxon>
        <taxon>Bacilli</taxon>
        <taxon>Bacillales</taxon>
        <taxon>Caryophanaceae</taxon>
        <taxon>Kurthia</taxon>
    </lineage>
</organism>
<dbReference type="PANTHER" id="PTHR30328:SF54">
    <property type="entry name" value="HTH-TYPE TRANSCRIPTIONAL REPRESSOR SCO4008"/>
    <property type="match status" value="1"/>
</dbReference>
<dbReference type="SUPFAM" id="SSF46689">
    <property type="entry name" value="Homeodomain-like"/>
    <property type="match status" value="1"/>
</dbReference>
<dbReference type="PROSITE" id="PS01081">
    <property type="entry name" value="HTH_TETR_1"/>
    <property type="match status" value="1"/>
</dbReference>
<keyword evidence="1 2" id="KW-0238">DNA-binding</keyword>
<evidence type="ECO:0000313" key="5">
    <source>
        <dbReference type="Proteomes" id="UP001398420"/>
    </source>
</evidence>
<dbReference type="Pfam" id="PF00440">
    <property type="entry name" value="TetR_N"/>
    <property type="match status" value="1"/>
</dbReference>
<protein>
    <submittedName>
        <fullName evidence="4">TetR/AcrR family transcriptional regulator</fullName>
    </submittedName>
</protein>
<dbReference type="Gene3D" id="1.10.357.10">
    <property type="entry name" value="Tetracycline Repressor, domain 2"/>
    <property type="match status" value="1"/>
</dbReference>
<dbReference type="InterPro" id="IPR001647">
    <property type="entry name" value="HTH_TetR"/>
</dbReference>
<feature type="domain" description="HTH tetR-type" evidence="3">
    <location>
        <begin position="18"/>
        <end position="78"/>
    </location>
</feature>
<dbReference type="SUPFAM" id="SSF48498">
    <property type="entry name" value="Tetracyclin repressor-like, C-terminal domain"/>
    <property type="match status" value="1"/>
</dbReference>
<gene>
    <name evidence="4" type="ORF">AAF454_04985</name>
</gene>
<reference evidence="4 5" key="1">
    <citation type="submission" date="2024-04" db="EMBL/GenBank/DDBJ databases">
        <authorList>
            <person name="Wu Y.S."/>
            <person name="Zhang L."/>
        </authorList>
    </citation>
    <scope>NUCLEOTIDE SEQUENCE [LARGE SCALE GENOMIC DNA]</scope>
    <source>
        <strain evidence="4 5">KG-01</strain>
    </source>
</reference>
<accession>A0ABU9LIE7</accession>
<dbReference type="Proteomes" id="UP001398420">
    <property type="component" value="Unassembled WGS sequence"/>
</dbReference>